<evidence type="ECO:0000313" key="2">
    <source>
        <dbReference type="Proteomes" id="UP000255277"/>
    </source>
</evidence>
<dbReference type="EMBL" id="UHDK01000001">
    <property type="protein sequence ID" value="SUM33191.1"/>
    <property type="molecule type" value="Genomic_DNA"/>
</dbReference>
<accession>A0A380FIC8</accession>
<evidence type="ECO:0000313" key="1">
    <source>
        <dbReference type="EMBL" id="SUM33191.1"/>
    </source>
</evidence>
<reference evidence="1 2" key="1">
    <citation type="submission" date="2018-06" db="EMBL/GenBank/DDBJ databases">
        <authorList>
            <consortium name="Pathogen Informatics"/>
            <person name="Doyle S."/>
        </authorList>
    </citation>
    <scope>NUCLEOTIDE SEQUENCE [LARGE SCALE GENOMIC DNA]</scope>
    <source>
        <strain evidence="1 2">NCTC12195</strain>
    </source>
</reference>
<dbReference type="AlphaFoldDB" id="A0A380FIC8"/>
<sequence>MSYNDSLNGMSIILMHILTAKTYSLGVKICQNNKYDVVILGGGTAGLCICN</sequence>
<organism evidence="1 2">
    <name type="scientific">Staphylococcus gallinarum</name>
    <dbReference type="NCBI Taxonomy" id="1293"/>
    <lineage>
        <taxon>Bacteria</taxon>
        <taxon>Bacillati</taxon>
        <taxon>Bacillota</taxon>
        <taxon>Bacilli</taxon>
        <taxon>Bacillales</taxon>
        <taxon>Staphylococcaceae</taxon>
        <taxon>Staphylococcus</taxon>
    </lineage>
</organism>
<protein>
    <submittedName>
        <fullName evidence="1">Uncharacterized protein</fullName>
    </submittedName>
</protein>
<proteinExistence type="predicted"/>
<dbReference type="Proteomes" id="UP000255277">
    <property type="component" value="Unassembled WGS sequence"/>
</dbReference>
<name>A0A380FIC8_STAGA</name>
<gene>
    <name evidence="1" type="ORF">NCTC12195_02647</name>
</gene>